<reference evidence="1 2" key="1">
    <citation type="journal article" date="2022" name="bioRxiv">
        <title>The genome of the oomycete Peronosclerospora sorghi, a cosmopolitan pathogen of maize and sorghum, is inflated with dispersed pseudogenes.</title>
        <authorList>
            <person name="Fletcher K."/>
            <person name="Martin F."/>
            <person name="Isakeit T."/>
            <person name="Cavanaugh K."/>
            <person name="Magill C."/>
            <person name="Michelmore R."/>
        </authorList>
    </citation>
    <scope>NUCLEOTIDE SEQUENCE [LARGE SCALE GENOMIC DNA]</scope>
    <source>
        <strain evidence="1">P6</strain>
    </source>
</reference>
<dbReference type="EMBL" id="CM047580">
    <property type="protein sequence ID" value="KAI9921285.1"/>
    <property type="molecule type" value="Genomic_DNA"/>
</dbReference>
<sequence>MVTIPTATLPSCLAEAVVSSAVRPMRFRVRAALDVKVESFFSVGVDVSPPCRGAAAVVVVTIFGWGVPFRDGRTELRLTLRPS</sequence>
<proteinExistence type="predicted"/>
<keyword evidence="2" id="KW-1185">Reference proteome</keyword>
<gene>
    <name evidence="1" type="ORF">PsorP6_002342</name>
</gene>
<comment type="caution">
    <text evidence="1">The sequence shown here is derived from an EMBL/GenBank/DDBJ whole genome shotgun (WGS) entry which is preliminary data.</text>
</comment>
<dbReference type="Proteomes" id="UP001163321">
    <property type="component" value="Chromosome 1"/>
</dbReference>
<evidence type="ECO:0000313" key="2">
    <source>
        <dbReference type="Proteomes" id="UP001163321"/>
    </source>
</evidence>
<accession>A0ACC0WRH7</accession>
<evidence type="ECO:0000313" key="1">
    <source>
        <dbReference type="EMBL" id="KAI9921285.1"/>
    </source>
</evidence>
<name>A0ACC0WRH7_9STRA</name>
<organism evidence="1 2">
    <name type="scientific">Peronosclerospora sorghi</name>
    <dbReference type="NCBI Taxonomy" id="230839"/>
    <lineage>
        <taxon>Eukaryota</taxon>
        <taxon>Sar</taxon>
        <taxon>Stramenopiles</taxon>
        <taxon>Oomycota</taxon>
        <taxon>Peronosporomycetes</taxon>
        <taxon>Peronosporales</taxon>
        <taxon>Peronosporaceae</taxon>
        <taxon>Peronosclerospora</taxon>
    </lineage>
</organism>
<protein>
    <submittedName>
        <fullName evidence="1">Uncharacterized protein</fullName>
    </submittedName>
</protein>